<evidence type="ECO:0000256" key="9">
    <source>
        <dbReference type="SAM" id="MobiDB-lite"/>
    </source>
</evidence>
<dbReference type="InterPro" id="IPR038286">
    <property type="entry name" value="IPK_sf"/>
</dbReference>
<dbReference type="GO" id="GO:0005524">
    <property type="term" value="F:ATP binding"/>
    <property type="evidence" value="ECO:0007669"/>
    <property type="project" value="UniProtKB-KW"/>
</dbReference>
<dbReference type="OrthoDB" id="338650at2759"/>
<dbReference type="AlphaFoldDB" id="A0A8E0S5Q5"/>
<name>A0A8E0S5Q5_9TREM</name>
<evidence type="ECO:0000313" key="11">
    <source>
        <dbReference type="Proteomes" id="UP000728185"/>
    </source>
</evidence>
<feature type="region of interest" description="Disordered" evidence="9">
    <location>
        <begin position="249"/>
        <end position="268"/>
    </location>
</feature>
<evidence type="ECO:0000256" key="3">
    <source>
        <dbReference type="ARBA" id="ARBA00022741"/>
    </source>
</evidence>
<comment type="catalytic activity">
    <reaction evidence="6">
        <text>1D-myo-inositol 1,4,5-trisphosphate + 2 ATP = 1D-myo-inositol 1,3,4,5,6-pentakisphosphate + 2 ADP + 2 H(+)</text>
        <dbReference type="Rhea" id="RHEA:32359"/>
        <dbReference type="ChEBI" id="CHEBI:15378"/>
        <dbReference type="ChEBI" id="CHEBI:30616"/>
        <dbReference type="ChEBI" id="CHEBI:57733"/>
        <dbReference type="ChEBI" id="CHEBI:203600"/>
        <dbReference type="ChEBI" id="CHEBI:456216"/>
        <dbReference type="EC" id="2.7.1.151"/>
    </reaction>
</comment>
<keyword evidence="5" id="KW-0067">ATP-binding</keyword>
<proteinExistence type="inferred from homology"/>
<protein>
    <recommendedName>
        <fullName evidence="8">Kinase</fullName>
        <ecNumber evidence="8">2.7.-.-</ecNumber>
    </recommendedName>
</protein>
<reference evidence="10" key="1">
    <citation type="submission" date="2019-05" db="EMBL/GenBank/DDBJ databases">
        <title>Annotation for the trematode Fasciolopsis buski.</title>
        <authorList>
            <person name="Choi Y.-J."/>
        </authorList>
    </citation>
    <scope>NUCLEOTIDE SEQUENCE</scope>
    <source>
        <strain evidence="10">HT</strain>
        <tissue evidence="10">Whole worm</tissue>
    </source>
</reference>
<dbReference type="InterPro" id="IPR005522">
    <property type="entry name" value="IPK"/>
</dbReference>
<evidence type="ECO:0000256" key="4">
    <source>
        <dbReference type="ARBA" id="ARBA00022777"/>
    </source>
</evidence>
<dbReference type="GO" id="GO:0032958">
    <property type="term" value="P:inositol phosphate biosynthetic process"/>
    <property type="evidence" value="ECO:0007669"/>
    <property type="project" value="InterPro"/>
</dbReference>
<keyword evidence="11" id="KW-1185">Reference proteome</keyword>
<evidence type="ECO:0000256" key="7">
    <source>
        <dbReference type="ARBA" id="ARBA00036525"/>
    </source>
</evidence>
<dbReference type="GO" id="GO:0008440">
    <property type="term" value="F:inositol-1,4,5-trisphosphate 3-kinase activity"/>
    <property type="evidence" value="ECO:0007669"/>
    <property type="project" value="TreeGrafter"/>
</dbReference>
<comment type="caution">
    <text evidence="10">The sequence shown here is derived from an EMBL/GenBank/DDBJ whole genome shotgun (WGS) entry which is preliminary data.</text>
</comment>
<dbReference type="EC" id="2.7.-.-" evidence="8"/>
<keyword evidence="4 8" id="KW-0418">Kinase</keyword>
<dbReference type="GO" id="GO:0005737">
    <property type="term" value="C:cytoplasm"/>
    <property type="evidence" value="ECO:0007669"/>
    <property type="project" value="TreeGrafter"/>
</dbReference>
<evidence type="ECO:0000256" key="2">
    <source>
        <dbReference type="ARBA" id="ARBA00022679"/>
    </source>
</evidence>
<accession>A0A8E0S5Q5</accession>
<evidence type="ECO:0000256" key="8">
    <source>
        <dbReference type="RuleBase" id="RU363090"/>
    </source>
</evidence>
<dbReference type="PANTHER" id="PTHR12400:SF51">
    <property type="entry name" value="INOSITOL POLYPHOSPHATE MULTIKINASE"/>
    <property type="match status" value="1"/>
</dbReference>
<comment type="similarity">
    <text evidence="1 8">Belongs to the inositol phosphokinase (IPK) family.</text>
</comment>
<evidence type="ECO:0000256" key="6">
    <source>
        <dbReference type="ARBA" id="ARBA00036164"/>
    </source>
</evidence>
<dbReference type="Pfam" id="PF03770">
    <property type="entry name" value="IPK"/>
    <property type="match status" value="1"/>
</dbReference>
<keyword evidence="3" id="KW-0547">Nucleotide-binding</keyword>
<dbReference type="SUPFAM" id="SSF56104">
    <property type="entry name" value="SAICAR synthase-like"/>
    <property type="match status" value="1"/>
</dbReference>
<evidence type="ECO:0000313" key="10">
    <source>
        <dbReference type="EMBL" id="KAA0199935.1"/>
    </source>
</evidence>
<dbReference type="Gene3D" id="3.30.470.160">
    <property type="entry name" value="Inositol polyphosphate kinase"/>
    <property type="match status" value="1"/>
</dbReference>
<comment type="catalytic activity">
    <reaction evidence="7">
        <text>1D-myo-inositol 1,3,4,6-tetrakisphosphate + ATP = 1D-myo-inositol 1,3,4,5,6-pentakisphosphate + ADP + H(+)</text>
        <dbReference type="Rhea" id="RHEA:12717"/>
        <dbReference type="ChEBI" id="CHEBI:15378"/>
        <dbReference type="ChEBI" id="CHEBI:30616"/>
        <dbReference type="ChEBI" id="CHEBI:57660"/>
        <dbReference type="ChEBI" id="CHEBI:57733"/>
        <dbReference type="ChEBI" id="CHEBI:456216"/>
        <dbReference type="EC" id="2.7.1.140"/>
    </reaction>
</comment>
<sequence length="332" mass="38030">MEFPNDADESEQRKLKELLTKALPIPPDAGIIIYPNQMGGQSPDKHKLLQSQTKHVVYKALQDFPKGVHEVELYERVFDPNCDDEVLCELRNFIPHYQGLFYEPETKVNYFCMTDALSHLKNPSICDIKMGLVSYSPDSSPEKIRTEESKYAWRRDLGFFITAIRIFDGKSIHFDRNHCRSLNPTSVYDHGIRLFLGPDPRRARSLARLFCTRLKQMASWFEKQHHFAFYASSLLFAYGNTDVSGLGPYDSPTTVDTDGADKSGRNGTNNTTTESIVLYLIDFTRWCKLSSQRDDNLLYGLYKLIDLFERAAIDPTSPTWSIPSNSSVLTRE</sequence>
<dbReference type="Proteomes" id="UP000728185">
    <property type="component" value="Unassembled WGS sequence"/>
</dbReference>
<dbReference type="GO" id="GO:0051765">
    <property type="term" value="F:inositol tetrakisphosphate kinase activity"/>
    <property type="evidence" value="ECO:0007669"/>
    <property type="project" value="TreeGrafter"/>
</dbReference>
<dbReference type="EMBL" id="LUCM01000831">
    <property type="protein sequence ID" value="KAA0199935.1"/>
    <property type="molecule type" value="Genomic_DNA"/>
</dbReference>
<keyword evidence="2 8" id="KW-0808">Transferase</keyword>
<evidence type="ECO:0000256" key="1">
    <source>
        <dbReference type="ARBA" id="ARBA00007374"/>
    </source>
</evidence>
<gene>
    <name evidence="10" type="ORF">FBUS_01750</name>
</gene>
<dbReference type="GO" id="GO:0005634">
    <property type="term" value="C:nucleus"/>
    <property type="evidence" value="ECO:0007669"/>
    <property type="project" value="TreeGrafter"/>
</dbReference>
<organism evidence="10 11">
    <name type="scientific">Fasciolopsis buskii</name>
    <dbReference type="NCBI Taxonomy" id="27845"/>
    <lineage>
        <taxon>Eukaryota</taxon>
        <taxon>Metazoa</taxon>
        <taxon>Spiralia</taxon>
        <taxon>Lophotrochozoa</taxon>
        <taxon>Platyhelminthes</taxon>
        <taxon>Trematoda</taxon>
        <taxon>Digenea</taxon>
        <taxon>Plagiorchiida</taxon>
        <taxon>Echinostomata</taxon>
        <taxon>Echinostomatoidea</taxon>
        <taxon>Fasciolidae</taxon>
        <taxon>Fasciolopsis</taxon>
    </lineage>
</organism>
<dbReference type="PANTHER" id="PTHR12400">
    <property type="entry name" value="INOSITOL POLYPHOSPHATE KINASE"/>
    <property type="match status" value="1"/>
</dbReference>
<evidence type="ECO:0000256" key="5">
    <source>
        <dbReference type="ARBA" id="ARBA00022840"/>
    </source>
</evidence>